<dbReference type="PANTHER" id="PTHR24223:SF456">
    <property type="entry name" value="MULTIDRUG RESISTANCE-ASSOCIATED PROTEIN LETHAL(2)03659"/>
    <property type="match status" value="1"/>
</dbReference>
<sequence>LSYSQDIYILDDPLSAVDAHVGRHLFEQCIDGRLKGKTRMLITNQLQFLEKADNIILINKGRIIAQGKYSELNKQGINFQKYTIKDLRKEKENEEKQEDQNKNVLESNLKEEQNENDQNQQTNLKGSNIKEANVDKAGKQIMTEEEYQTDAVPWSQYWSFYRTLLPNILLLLIYAFLLLIQDVAQTFINFWPGIIGSTDIFPNASYNWKIILYAVILAVLFLLLLLNSIISGFGQKRSNQVIHSQLLKSIIHAPCFFFDTTPVGRILNRLTGDLTLVDQMLYNMFLAQLYSRASRNLKRMESISKSPIVSLFGETITGLSTIRAFKLEEVWKERFYRLNDEWMFSPSQVEYVQ</sequence>
<dbReference type="OrthoDB" id="1928964at2759"/>
<reference evidence="12 13" key="1">
    <citation type="submission" date="2019-03" db="EMBL/GenBank/DDBJ databases">
        <title>Single cell metagenomics reveals metabolic interactions within the superorganism composed of flagellate Streblomastix strix and complex community of Bacteroidetes bacteria on its surface.</title>
        <authorList>
            <person name="Treitli S.C."/>
            <person name="Kolisko M."/>
            <person name="Husnik F."/>
            <person name="Keeling P."/>
            <person name="Hampl V."/>
        </authorList>
    </citation>
    <scope>NUCLEOTIDE SEQUENCE [LARGE SCALE GENOMIC DNA]</scope>
    <source>
        <strain evidence="12">ST1C</strain>
    </source>
</reference>
<keyword evidence="4 10" id="KW-0812">Transmembrane</keyword>
<evidence type="ECO:0000256" key="9">
    <source>
        <dbReference type="SAM" id="Coils"/>
    </source>
</evidence>
<feature type="non-terminal residue" evidence="12">
    <location>
        <position position="1"/>
    </location>
</feature>
<keyword evidence="5" id="KW-0547">Nucleotide-binding</keyword>
<dbReference type="AlphaFoldDB" id="A0A5J4TY76"/>
<evidence type="ECO:0000256" key="8">
    <source>
        <dbReference type="ARBA" id="ARBA00023136"/>
    </source>
</evidence>
<keyword evidence="6" id="KW-0067">ATP-binding</keyword>
<evidence type="ECO:0000256" key="2">
    <source>
        <dbReference type="ARBA" id="ARBA00009726"/>
    </source>
</evidence>
<dbReference type="InterPro" id="IPR050173">
    <property type="entry name" value="ABC_transporter_C-like"/>
</dbReference>
<feature type="domain" description="ABC transmembrane type-1" evidence="11">
    <location>
        <begin position="172"/>
        <end position="343"/>
    </location>
</feature>
<dbReference type="InterPro" id="IPR011527">
    <property type="entry name" value="ABC1_TM_dom"/>
</dbReference>
<evidence type="ECO:0000313" key="12">
    <source>
        <dbReference type="EMBL" id="KAA6363068.1"/>
    </source>
</evidence>
<evidence type="ECO:0000313" key="13">
    <source>
        <dbReference type="Proteomes" id="UP000324800"/>
    </source>
</evidence>
<name>A0A5J4TY76_9EUKA</name>
<dbReference type="Gene3D" id="1.20.1560.10">
    <property type="entry name" value="ABC transporter type 1, transmembrane domain"/>
    <property type="match status" value="2"/>
</dbReference>
<keyword evidence="3" id="KW-0813">Transport</keyword>
<keyword evidence="9" id="KW-0175">Coiled coil</keyword>
<evidence type="ECO:0000256" key="7">
    <source>
        <dbReference type="ARBA" id="ARBA00022989"/>
    </source>
</evidence>
<dbReference type="GO" id="GO:0016020">
    <property type="term" value="C:membrane"/>
    <property type="evidence" value="ECO:0007669"/>
    <property type="project" value="InterPro"/>
</dbReference>
<feature type="transmembrane region" description="Helical" evidence="10">
    <location>
        <begin position="168"/>
        <end position="190"/>
    </location>
</feature>
<proteinExistence type="inferred from homology"/>
<dbReference type="PANTHER" id="PTHR24223">
    <property type="entry name" value="ATP-BINDING CASSETTE SUB-FAMILY C"/>
    <property type="match status" value="1"/>
</dbReference>
<evidence type="ECO:0000256" key="6">
    <source>
        <dbReference type="ARBA" id="ARBA00022840"/>
    </source>
</evidence>
<dbReference type="SUPFAM" id="SSF90123">
    <property type="entry name" value="ABC transporter transmembrane region"/>
    <property type="match status" value="1"/>
</dbReference>
<organism evidence="12 13">
    <name type="scientific">Streblomastix strix</name>
    <dbReference type="NCBI Taxonomy" id="222440"/>
    <lineage>
        <taxon>Eukaryota</taxon>
        <taxon>Metamonada</taxon>
        <taxon>Preaxostyla</taxon>
        <taxon>Oxymonadida</taxon>
        <taxon>Streblomastigidae</taxon>
        <taxon>Streblomastix</taxon>
    </lineage>
</organism>
<protein>
    <submittedName>
        <fullName evidence="12">Putative ABC transporter C family member 2</fullName>
    </submittedName>
</protein>
<feature type="transmembrane region" description="Helical" evidence="10">
    <location>
        <begin position="210"/>
        <end position="230"/>
    </location>
</feature>
<dbReference type="InterPro" id="IPR036640">
    <property type="entry name" value="ABC1_TM_sf"/>
</dbReference>
<comment type="caution">
    <text evidence="12">The sequence shown here is derived from an EMBL/GenBank/DDBJ whole genome shotgun (WGS) entry which is preliminary data.</text>
</comment>
<dbReference type="GO" id="GO:0005524">
    <property type="term" value="F:ATP binding"/>
    <property type="evidence" value="ECO:0007669"/>
    <property type="project" value="UniProtKB-KW"/>
</dbReference>
<dbReference type="SUPFAM" id="SSF52540">
    <property type="entry name" value="P-loop containing nucleoside triphosphate hydrolases"/>
    <property type="match status" value="1"/>
</dbReference>
<evidence type="ECO:0000256" key="3">
    <source>
        <dbReference type="ARBA" id="ARBA00022448"/>
    </source>
</evidence>
<dbReference type="Gene3D" id="3.40.50.300">
    <property type="entry name" value="P-loop containing nucleotide triphosphate hydrolases"/>
    <property type="match status" value="1"/>
</dbReference>
<keyword evidence="8 10" id="KW-0472">Membrane</keyword>
<dbReference type="Proteomes" id="UP000324800">
    <property type="component" value="Unassembled WGS sequence"/>
</dbReference>
<comment type="subcellular location">
    <subcellularLocation>
        <location evidence="1">Membrane</location>
        <topology evidence="1">Multi-pass membrane protein</topology>
    </subcellularLocation>
</comment>
<evidence type="ECO:0000259" key="11">
    <source>
        <dbReference type="PROSITE" id="PS50929"/>
    </source>
</evidence>
<dbReference type="InterPro" id="IPR027417">
    <property type="entry name" value="P-loop_NTPase"/>
</dbReference>
<dbReference type="GO" id="GO:0140359">
    <property type="term" value="F:ABC-type transporter activity"/>
    <property type="evidence" value="ECO:0007669"/>
    <property type="project" value="InterPro"/>
</dbReference>
<evidence type="ECO:0000256" key="5">
    <source>
        <dbReference type="ARBA" id="ARBA00022741"/>
    </source>
</evidence>
<comment type="similarity">
    <text evidence="2">Belongs to the ABC transporter superfamily. ABCC family. Conjugate transporter (TC 3.A.1.208) subfamily.</text>
</comment>
<evidence type="ECO:0000256" key="10">
    <source>
        <dbReference type="SAM" id="Phobius"/>
    </source>
</evidence>
<dbReference type="PROSITE" id="PS50929">
    <property type="entry name" value="ABC_TM1F"/>
    <property type="match status" value="1"/>
</dbReference>
<dbReference type="EMBL" id="SNRW01023367">
    <property type="protein sequence ID" value="KAA6363068.1"/>
    <property type="molecule type" value="Genomic_DNA"/>
</dbReference>
<evidence type="ECO:0000256" key="4">
    <source>
        <dbReference type="ARBA" id="ARBA00022692"/>
    </source>
</evidence>
<accession>A0A5J4TY76</accession>
<dbReference type="Pfam" id="PF00664">
    <property type="entry name" value="ABC_membrane"/>
    <property type="match status" value="2"/>
</dbReference>
<gene>
    <name evidence="12" type="ORF">EZS28_041405</name>
</gene>
<evidence type="ECO:0000256" key="1">
    <source>
        <dbReference type="ARBA" id="ARBA00004141"/>
    </source>
</evidence>
<feature type="coiled-coil region" evidence="9">
    <location>
        <begin position="77"/>
        <end position="122"/>
    </location>
</feature>
<keyword evidence="7 10" id="KW-1133">Transmembrane helix</keyword>